<evidence type="ECO:0000256" key="4">
    <source>
        <dbReference type="ARBA" id="ARBA00022692"/>
    </source>
</evidence>
<dbReference type="PROSITE" id="PS01348">
    <property type="entry name" value="MRAY_2"/>
    <property type="match status" value="1"/>
</dbReference>
<feature type="transmembrane region" description="Helical" evidence="9">
    <location>
        <begin position="264"/>
        <end position="285"/>
    </location>
</feature>
<dbReference type="EMBL" id="JACHGY010000001">
    <property type="protein sequence ID" value="MBB6429303.1"/>
    <property type="molecule type" value="Genomic_DNA"/>
</dbReference>
<proteinExistence type="predicted"/>
<dbReference type="PANTHER" id="PTHR22926">
    <property type="entry name" value="PHOSPHO-N-ACETYLMURAMOYL-PENTAPEPTIDE-TRANSFERASE"/>
    <property type="match status" value="1"/>
</dbReference>
<dbReference type="InterPro" id="IPR000715">
    <property type="entry name" value="Glycosyl_transferase_4"/>
</dbReference>
<evidence type="ECO:0000256" key="5">
    <source>
        <dbReference type="ARBA" id="ARBA00022989"/>
    </source>
</evidence>
<feature type="transmembrane region" description="Helical" evidence="9">
    <location>
        <begin position="178"/>
        <end position="198"/>
    </location>
</feature>
<feature type="binding site" evidence="7">
    <location>
        <position position="268"/>
    </location>
    <ligand>
        <name>Mg(2+)</name>
        <dbReference type="ChEBI" id="CHEBI:18420"/>
    </ligand>
</feature>
<comment type="caution">
    <text evidence="10">The sequence shown here is derived from an EMBL/GenBank/DDBJ whole genome shotgun (WGS) entry which is preliminary data.</text>
</comment>
<dbReference type="Proteomes" id="UP000541810">
    <property type="component" value="Unassembled WGS sequence"/>
</dbReference>
<feature type="transmembrane region" description="Helical" evidence="9">
    <location>
        <begin position="205"/>
        <end position="225"/>
    </location>
</feature>
<keyword evidence="7" id="KW-0460">Magnesium</keyword>
<sequence length="445" mass="47608">MNTTIPDQILRAPVTLADFSGMVQELGPFMGVFFVAFFVAIILTPTMKHLAIKNGIVDWPDLKRKNHAMPVAYLGGVAIFIGWVCGVFSSYVVTPEMSISPDGSDRLLLQSFPISILIGAGVITLTGLFDDVYGIRARVKIGGQLFAAAALTWDRIGIDLTETLFNLVGLSPSSTVVYFTATFLVAIFVLGACNAVNLIDGLDGLSSGVVAISMIGFLLIALLVSQNPDATVAALDNPKRIVLCLAAIGAILGFLPYNFNPASIFMGDAGSLLLGFLAVTAILLFGDAGGWSLKLVTASLIVFAVPMTDTSLAIIRRKMRGQPIFSPDNQHLHHLLRRSGLSVKKSVFVMYGAAIVFAVIGVAMIGLDLQWRYTLAIFFVIYGFIMVTAFKYGAYCIAQDKLLQSQSEPDIPDAAPINRPMPTHSGPNGDSAMELSPPIDPASRN</sequence>
<feature type="binding site" evidence="7">
    <location>
        <position position="197"/>
    </location>
    <ligand>
        <name>Mg(2+)</name>
        <dbReference type="ChEBI" id="CHEBI:18420"/>
    </ligand>
</feature>
<organism evidence="10 11">
    <name type="scientific">Algisphaera agarilytica</name>
    <dbReference type="NCBI Taxonomy" id="1385975"/>
    <lineage>
        <taxon>Bacteria</taxon>
        <taxon>Pseudomonadati</taxon>
        <taxon>Planctomycetota</taxon>
        <taxon>Phycisphaerae</taxon>
        <taxon>Phycisphaerales</taxon>
        <taxon>Phycisphaeraceae</taxon>
        <taxon>Algisphaera</taxon>
    </lineage>
</organism>
<name>A0A7X0LKU3_9BACT</name>
<evidence type="ECO:0000256" key="1">
    <source>
        <dbReference type="ARBA" id="ARBA00004651"/>
    </source>
</evidence>
<keyword evidence="6 9" id="KW-0472">Membrane</keyword>
<feature type="transmembrane region" description="Helical" evidence="9">
    <location>
        <begin position="291"/>
        <end position="315"/>
    </location>
</feature>
<evidence type="ECO:0000256" key="7">
    <source>
        <dbReference type="PIRSR" id="PIRSR600715-1"/>
    </source>
</evidence>
<evidence type="ECO:0000256" key="3">
    <source>
        <dbReference type="ARBA" id="ARBA00022679"/>
    </source>
</evidence>
<keyword evidence="3 10" id="KW-0808">Transferase</keyword>
<dbReference type="Pfam" id="PF00953">
    <property type="entry name" value="Glycos_transf_4"/>
    <property type="match status" value="1"/>
</dbReference>
<evidence type="ECO:0000313" key="10">
    <source>
        <dbReference type="EMBL" id="MBB6429303.1"/>
    </source>
</evidence>
<comment type="cofactor">
    <cofactor evidence="7">
        <name>Mg(2+)</name>
        <dbReference type="ChEBI" id="CHEBI:18420"/>
    </cofactor>
</comment>
<dbReference type="RefSeq" id="WP_184676889.1">
    <property type="nucleotide sequence ID" value="NZ_JACHGY010000001.1"/>
</dbReference>
<dbReference type="InterPro" id="IPR018480">
    <property type="entry name" value="PNAcMuramoyl-5peptid_Trfase_CS"/>
</dbReference>
<feature type="transmembrane region" description="Helical" evidence="9">
    <location>
        <begin position="71"/>
        <end position="92"/>
    </location>
</feature>
<dbReference type="GO" id="GO:0005886">
    <property type="term" value="C:plasma membrane"/>
    <property type="evidence" value="ECO:0007669"/>
    <property type="project" value="UniProtKB-SubCell"/>
</dbReference>
<evidence type="ECO:0000256" key="9">
    <source>
        <dbReference type="SAM" id="Phobius"/>
    </source>
</evidence>
<reference evidence="10 11" key="1">
    <citation type="submission" date="2020-08" db="EMBL/GenBank/DDBJ databases">
        <title>Genomic Encyclopedia of Type Strains, Phase IV (KMG-IV): sequencing the most valuable type-strain genomes for metagenomic binning, comparative biology and taxonomic classification.</title>
        <authorList>
            <person name="Goeker M."/>
        </authorList>
    </citation>
    <scope>NUCLEOTIDE SEQUENCE [LARGE SCALE GENOMIC DNA]</scope>
    <source>
        <strain evidence="10 11">DSM 103725</strain>
    </source>
</reference>
<feature type="transmembrane region" description="Helical" evidence="9">
    <location>
        <begin position="112"/>
        <end position="129"/>
    </location>
</feature>
<keyword evidence="2" id="KW-1003">Cell membrane</keyword>
<accession>A0A7X0LKU3</accession>
<keyword evidence="4 9" id="KW-0812">Transmembrane</keyword>
<feature type="transmembrane region" description="Helical" evidence="9">
    <location>
        <begin position="373"/>
        <end position="394"/>
    </location>
</feature>
<dbReference type="CDD" id="cd06853">
    <property type="entry name" value="GT_WecA_like"/>
    <property type="match status" value="1"/>
</dbReference>
<dbReference type="GO" id="GO:0071555">
    <property type="term" value="P:cell wall organization"/>
    <property type="evidence" value="ECO:0007669"/>
    <property type="project" value="TreeGrafter"/>
</dbReference>
<keyword evidence="7" id="KW-0479">Metal-binding</keyword>
<feature type="region of interest" description="Disordered" evidence="8">
    <location>
        <begin position="408"/>
        <end position="445"/>
    </location>
</feature>
<keyword evidence="5 9" id="KW-1133">Transmembrane helix</keyword>
<dbReference type="GO" id="GO:0036380">
    <property type="term" value="F:UDP-N-acetylglucosamine-undecaprenyl-phosphate N-acetylglucosaminephosphotransferase activity"/>
    <property type="evidence" value="ECO:0007669"/>
    <property type="project" value="UniProtKB-EC"/>
</dbReference>
<dbReference type="PANTHER" id="PTHR22926:SF3">
    <property type="entry name" value="UNDECAPRENYL-PHOSPHATE ALPHA-N-ACETYLGLUCOSAMINYL 1-PHOSPHATE TRANSFERASE"/>
    <property type="match status" value="1"/>
</dbReference>
<dbReference type="GO" id="GO:0044038">
    <property type="term" value="P:cell wall macromolecule biosynthetic process"/>
    <property type="evidence" value="ECO:0007669"/>
    <property type="project" value="TreeGrafter"/>
</dbReference>
<evidence type="ECO:0000256" key="8">
    <source>
        <dbReference type="SAM" id="MobiDB-lite"/>
    </source>
</evidence>
<feature type="transmembrane region" description="Helical" evidence="9">
    <location>
        <begin position="26"/>
        <end position="44"/>
    </location>
</feature>
<dbReference type="EC" id="2.7.8.33" evidence="10"/>
<dbReference type="GO" id="GO:0046872">
    <property type="term" value="F:metal ion binding"/>
    <property type="evidence" value="ECO:0007669"/>
    <property type="project" value="UniProtKB-KW"/>
</dbReference>
<keyword evidence="11" id="KW-1185">Reference proteome</keyword>
<protein>
    <submittedName>
        <fullName evidence="10">UDP-GlcNAc:undecaprenyl-phosphate GlcNAc-1-phosphate transferase</fullName>
        <ecNumber evidence="10">2.7.8.33</ecNumber>
    </submittedName>
</protein>
<feature type="transmembrane region" description="Helical" evidence="9">
    <location>
        <begin position="240"/>
        <end position="257"/>
    </location>
</feature>
<feature type="transmembrane region" description="Helical" evidence="9">
    <location>
        <begin position="347"/>
        <end position="367"/>
    </location>
</feature>
<dbReference type="AlphaFoldDB" id="A0A7X0LKU3"/>
<gene>
    <name evidence="10" type="ORF">HNQ40_001109</name>
</gene>
<evidence type="ECO:0000256" key="2">
    <source>
        <dbReference type="ARBA" id="ARBA00022475"/>
    </source>
</evidence>
<dbReference type="GO" id="GO:0009103">
    <property type="term" value="P:lipopolysaccharide biosynthetic process"/>
    <property type="evidence" value="ECO:0007669"/>
    <property type="project" value="TreeGrafter"/>
</dbReference>
<evidence type="ECO:0000256" key="6">
    <source>
        <dbReference type="ARBA" id="ARBA00023136"/>
    </source>
</evidence>
<evidence type="ECO:0000313" key="11">
    <source>
        <dbReference type="Proteomes" id="UP000541810"/>
    </source>
</evidence>
<comment type="subcellular location">
    <subcellularLocation>
        <location evidence="1">Cell membrane</location>
        <topology evidence="1">Multi-pass membrane protein</topology>
    </subcellularLocation>
</comment>